<keyword evidence="3" id="KW-1185">Reference proteome</keyword>
<protein>
    <submittedName>
        <fullName evidence="2">Uncharacterized protein</fullName>
    </submittedName>
</protein>
<comment type="caution">
    <text evidence="2">The sequence shown here is derived from an EMBL/GenBank/DDBJ whole genome shotgun (WGS) entry which is preliminary data.</text>
</comment>
<dbReference type="AlphaFoldDB" id="A0A8J3FT87"/>
<sequence>MSIGAALPLALVSTAPAAMSTQLPPLAPVPTPIPQPPVDLLTCTSEDPEILSDADPITMVLEVRCGTVIDPPIDLPIGLPTDVAIAEVTNTVTGRACKLDGAVAKPVGNAVESEMKVTCQGSDGVQVDQEIVVRGVEIPEPPELPVPVPVRAPVEEIAKSMATSGIRPAEAINANVTVTARITPKAVEPDLPSRQQVLSLVTEGTVTSIFDRVDGGISTRNEELVMAQAPVSLL</sequence>
<reference evidence="2" key="1">
    <citation type="journal article" date="2014" name="Int. J. Syst. Evol. Microbiol.">
        <title>Complete genome sequence of Corynebacterium casei LMG S-19264T (=DSM 44701T), isolated from a smear-ripened cheese.</title>
        <authorList>
            <consortium name="US DOE Joint Genome Institute (JGI-PGF)"/>
            <person name="Walter F."/>
            <person name="Albersmeier A."/>
            <person name="Kalinowski J."/>
            <person name="Ruckert C."/>
        </authorList>
    </citation>
    <scope>NUCLEOTIDE SEQUENCE</scope>
    <source>
        <strain evidence="2">CGMCC 4.5737</strain>
    </source>
</reference>
<feature type="signal peptide" evidence="1">
    <location>
        <begin position="1"/>
        <end position="17"/>
    </location>
</feature>
<organism evidence="2 3">
    <name type="scientific">Longimycelium tulufanense</name>
    <dbReference type="NCBI Taxonomy" id="907463"/>
    <lineage>
        <taxon>Bacteria</taxon>
        <taxon>Bacillati</taxon>
        <taxon>Actinomycetota</taxon>
        <taxon>Actinomycetes</taxon>
        <taxon>Pseudonocardiales</taxon>
        <taxon>Pseudonocardiaceae</taxon>
        <taxon>Longimycelium</taxon>
    </lineage>
</organism>
<dbReference type="Proteomes" id="UP000637578">
    <property type="component" value="Unassembled WGS sequence"/>
</dbReference>
<name>A0A8J3FT87_9PSEU</name>
<feature type="chain" id="PRO_5035262477" evidence="1">
    <location>
        <begin position="18"/>
        <end position="234"/>
    </location>
</feature>
<evidence type="ECO:0000313" key="3">
    <source>
        <dbReference type="Proteomes" id="UP000637578"/>
    </source>
</evidence>
<dbReference type="EMBL" id="BMMK01000002">
    <property type="protein sequence ID" value="GGM36858.1"/>
    <property type="molecule type" value="Genomic_DNA"/>
</dbReference>
<accession>A0A8J3FT87</accession>
<gene>
    <name evidence="2" type="ORF">GCM10012275_05030</name>
</gene>
<evidence type="ECO:0000313" key="2">
    <source>
        <dbReference type="EMBL" id="GGM36858.1"/>
    </source>
</evidence>
<proteinExistence type="predicted"/>
<keyword evidence="1" id="KW-0732">Signal</keyword>
<reference evidence="2" key="2">
    <citation type="submission" date="2020-09" db="EMBL/GenBank/DDBJ databases">
        <authorList>
            <person name="Sun Q."/>
            <person name="Zhou Y."/>
        </authorList>
    </citation>
    <scope>NUCLEOTIDE SEQUENCE</scope>
    <source>
        <strain evidence="2">CGMCC 4.5737</strain>
    </source>
</reference>
<evidence type="ECO:0000256" key="1">
    <source>
        <dbReference type="SAM" id="SignalP"/>
    </source>
</evidence>